<dbReference type="InterPro" id="IPR003694">
    <property type="entry name" value="NAD_synthase"/>
</dbReference>
<dbReference type="InterPro" id="IPR014729">
    <property type="entry name" value="Rossmann-like_a/b/a_fold"/>
</dbReference>
<sequence>MYRDPALLADKISEWLALKIKEAKKSGGIVGLSGGVDSAVVAALLRRVCGKDMLALILPCQSLASDIEDAKLVAEVLDVPYRELDLTSTYETLMKEAEALEGPFERLPAANVKPRLRMTALYLFGQQRNFLVCGTGNKAEITMGYFTKYGDSGVDVLPLGDLLKGEVFKLAEYLGVPEKIYKKPPSAGLWEGQTDEEEMGISYHMLDLYLAGKEVPPDVAEKIRKASLRAEHKRKTPPICKIG</sequence>
<evidence type="ECO:0000256" key="8">
    <source>
        <dbReference type="HAMAP-Rule" id="MF_00193"/>
    </source>
</evidence>
<dbReference type="InterPro" id="IPR022926">
    <property type="entry name" value="NH(3)-dep_NAD(+)_synth"/>
</dbReference>
<feature type="domain" description="NAD/GMP synthase" evidence="11">
    <location>
        <begin position="10"/>
        <end position="237"/>
    </location>
</feature>
<protein>
    <recommendedName>
        <fullName evidence="8 10">NH(3)-dependent NAD(+) synthetase</fullName>
        <ecNumber evidence="8 10">6.3.1.5</ecNumber>
    </recommendedName>
</protein>
<feature type="binding site" evidence="8">
    <location>
        <position position="186"/>
    </location>
    <ligand>
        <name>ATP</name>
        <dbReference type="ChEBI" id="CHEBI:30616"/>
    </ligand>
</feature>
<dbReference type="SUPFAM" id="SSF52402">
    <property type="entry name" value="Adenine nucleotide alpha hydrolases-like"/>
    <property type="match status" value="1"/>
</dbReference>
<reference evidence="12 13" key="2">
    <citation type="journal article" date="2012" name="Stand. Genomic Sci.">
        <title>Genome sequence of the moderately thermophilic, amino-acid-degrading and sulfur-reducing bacterium Thermovirga lienii type strain (Cas60314(T)).</title>
        <authorList>
            <person name="Goker M."/>
            <person name="Saunders E."/>
            <person name="Lapidus A."/>
            <person name="Nolan M."/>
            <person name="Lucas S."/>
            <person name="Hammon N."/>
            <person name="Deshpande S."/>
            <person name="Cheng J.F."/>
            <person name="Han C."/>
            <person name="Tapia R."/>
            <person name="Goodwin L.A."/>
            <person name="Pitluck S."/>
            <person name="Liolios K."/>
            <person name="Mavromatis K."/>
            <person name="Pagani I."/>
            <person name="Ivanova N."/>
            <person name="Mikhailova N."/>
            <person name="Pati A."/>
            <person name="Chen A."/>
            <person name="Palaniappan K."/>
            <person name="Land M."/>
            <person name="Chang Y.J."/>
            <person name="Jeffries C.D."/>
            <person name="Brambilla E.M."/>
            <person name="Rohde M."/>
            <person name="Spring S."/>
            <person name="Detter J.C."/>
            <person name="Woyke T."/>
            <person name="Bristow J."/>
            <person name="Eisen J.A."/>
            <person name="Markowitz V."/>
            <person name="Hugenholtz P."/>
            <person name="Kyrpides N.C."/>
            <person name="Klenk H.P."/>
        </authorList>
    </citation>
    <scope>NUCLEOTIDE SEQUENCE [LARGE SCALE GENOMIC DNA]</scope>
    <source>
        <strain evidence="13">ATCC BAA-1197 / DSM 17291 / Cas60314</strain>
    </source>
</reference>
<organism evidence="12 13">
    <name type="scientific">Thermovirga lienii (strain ATCC BAA-1197 / DSM 17291 / Cas60314)</name>
    <dbReference type="NCBI Taxonomy" id="580340"/>
    <lineage>
        <taxon>Bacteria</taxon>
        <taxon>Thermotogati</taxon>
        <taxon>Synergistota</taxon>
        <taxon>Synergistia</taxon>
        <taxon>Synergistales</taxon>
        <taxon>Thermovirgaceae</taxon>
        <taxon>Thermovirga</taxon>
    </lineage>
</organism>
<dbReference type="UniPathway" id="UPA00253">
    <property type="reaction ID" value="UER00333"/>
</dbReference>
<dbReference type="Proteomes" id="UP000005868">
    <property type="component" value="Chromosome"/>
</dbReference>
<keyword evidence="4 8" id="KW-0547">Nucleotide-binding</keyword>
<evidence type="ECO:0000256" key="1">
    <source>
        <dbReference type="ARBA" id="ARBA00005859"/>
    </source>
</evidence>
<feature type="binding site" evidence="8">
    <location>
        <position position="164"/>
    </location>
    <ligand>
        <name>ATP</name>
        <dbReference type="ChEBI" id="CHEBI:30616"/>
    </ligand>
</feature>
<dbReference type="GO" id="GO:0003952">
    <property type="term" value="F:NAD+ synthase (glutamine-hydrolyzing) activity"/>
    <property type="evidence" value="ECO:0007669"/>
    <property type="project" value="InterPro"/>
</dbReference>
<dbReference type="GO" id="GO:0005737">
    <property type="term" value="C:cytoplasm"/>
    <property type="evidence" value="ECO:0007669"/>
    <property type="project" value="InterPro"/>
</dbReference>
<evidence type="ECO:0000256" key="7">
    <source>
        <dbReference type="ARBA" id="ARBA00023027"/>
    </source>
</evidence>
<dbReference type="HOGENOM" id="CLU_059327_1_1_0"/>
<feature type="binding site" evidence="8">
    <location>
        <position position="37"/>
    </location>
    <ligand>
        <name>Mg(2+)</name>
        <dbReference type="ChEBI" id="CHEBI:18420"/>
    </ligand>
</feature>
<dbReference type="STRING" id="580340.Tlie_1035"/>
<dbReference type="GO" id="GO:0005524">
    <property type="term" value="F:ATP binding"/>
    <property type="evidence" value="ECO:0007669"/>
    <property type="project" value="UniProtKB-UniRule"/>
</dbReference>
<dbReference type="HAMAP" id="MF_00193">
    <property type="entry name" value="NadE_ammonia_dep"/>
    <property type="match status" value="1"/>
</dbReference>
<keyword evidence="7 8" id="KW-0520">NAD</keyword>
<evidence type="ECO:0000259" key="11">
    <source>
        <dbReference type="Pfam" id="PF02540"/>
    </source>
</evidence>
<comment type="subunit">
    <text evidence="8">Homodimer.</text>
</comment>
<evidence type="ECO:0000256" key="10">
    <source>
        <dbReference type="RuleBase" id="RU003812"/>
    </source>
</evidence>
<evidence type="ECO:0000313" key="12">
    <source>
        <dbReference type="EMBL" id="AER66768.1"/>
    </source>
</evidence>
<feature type="binding site" description="in other chain" evidence="8">
    <location>
        <begin position="232"/>
        <end position="233"/>
    </location>
    <ligand>
        <name>deamido-NAD(+)</name>
        <dbReference type="ChEBI" id="CHEBI:58437"/>
        <note>ligand shared between two neighboring subunits</note>
    </ligand>
</feature>
<keyword evidence="13" id="KW-1185">Reference proteome</keyword>
<comment type="pathway">
    <text evidence="8">Cofactor biosynthesis; NAD(+) biosynthesis; NAD(+) from deamido-NAD(+) (ammonia route): step 1/1.</text>
</comment>
<dbReference type="PANTHER" id="PTHR23090">
    <property type="entry name" value="NH 3 /GLUTAMINE-DEPENDENT NAD + SYNTHETASE"/>
    <property type="match status" value="1"/>
</dbReference>
<dbReference type="GO" id="GO:0009435">
    <property type="term" value="P:NAD+ biosynthetic process"/>
    <property type="evidence" value="ECO:0007669"/>
    <property type="project" value="UniProtKB-UniRule"/>
</dbReference>
<dbReference type="GO" id="GO:0004359">
    <property type="term" value="F:glutaminase activity"/>
    <property type="evidence" value="ECO:0007669"/>
    <property type="project" value="InterPro"/>
</dbReference>
<dbReference type="eggNOG" id="COG0171">
    <property type="taxonomic scope" value="Bacteria"/>
</dbReference>
<feature type="binding site" evidence="8">
    <location>
        <position position="140"/>
    </location>
    <ligand>
        <name>Mg(2+)</name>
        <dbReference type="ChEBI" id="CHEBI:18420"/>
    </ligand>
</feature>
<dbReference type="Pfam" id="PF02540">
    <property type="entry name" value="NAD_synthase"/>
    <property type="match status" value="1"/>
</dbReference>
<keyword evidence="5 8" id="KW-0067">ATP-binding</keyword>
<proteinExistence type="inferred from homology"/>
<accession>G7VA68</accession>
<evidence type="ECO:0000256" key="6">
    <source>
        <dbReference type="ARBA" id="ARBA00022842"/>
    </source>
</evidence>
<comment type="catalytic activity">
    <reaction evidence="8 10">
        <text>deamido-NAD(+) + NH4(+) + ATP = AMP + diphosphate + NAD(+) + H(+)</text>
        <dbReference type="Rhea" id="RHEA:21188"/>
        <dbReference type="ChEBI" id="CHEBI:15378"/>
        <dbReference type="ChEBI" id="CHEBI:28938"/>
        <dbReference type="ChEBI" id="CHEBI:30616"/>
        <dbReference type="ChEBI" id="CHEBI:33019"/>
        <dbReference type="ChEBI" id="CHEBI:57540"/>
        <dbReference type="ChEBI" id="CHEBI:58437"/>
        <dbReference type="ChEBI" id="CHEBI:456215"/>
        <dbReference type="EC" id="6.3.1.5"/>
    </reaction>
</comment>
<keyword evidence="6 8" id="KW-0460">Magnesium</keyword>
<dbReference type="Gene3D" id="3.40.50.620">
    <property type="entry name" value="HUPs"/>
    <property type="match status" value="1"/>
</dbReference>
<feature type="binding site" description="in other chain" evidence="8">
    <location>
        <position position="148"/>
    </location>
    <ligand>
        <name>deamido-NAD(+)</name>
        <dbReference type="ChEBI" id="CHEBI:58437"/>
        <note>ligand shared between two neighboring subunits</note>
    </ligand>
</feature>
<evidence type="ECO:0000256" key="3">
    <source>
        <dbReference type="ARBA" id="ARBA00022723"/>
    </source>
</evidence>
<keyword evidence="3 8" id="KW-0479">Metal-binding</keyword>
<dbReference type="KEGG" id="tli:Tlie_1035"/>
<evidence type="ECO:0000256" key="2">
    <source>
        <dbReference type="ARBA" id="ARBA00022598"/>
    </source>
</evidence>
<feature type="binding site" description="in other chain" evidence="8">
    <location>
        <position position="115"/>
    </location>
    <ligand>
        <name>deamido-NAD(+)</name>
        <dbReference type="ChEBI" id="CHEBI:58437"/>
        <note>ligand shared between two neighboring subunits</note>
    </ligand>
</feature>
<dbReference type="InterPro" id="IPR022310">
    <property type="entry name" value="NAD/GMP_synthase"/>
</dbReference>
<dbReference type="GO" id="GO:0008795">
    <property type="term" value="F:NAD+ synthase activity"/>
    <property type="evidence" value="ECO:0007669"/>
    <property type="project" value="UniProtKB-UniRule"/>
</dbReference>
<feature type="binding site" evidence="8">
    <location>
        <position position="155"/>
    </location>
    <ligand>
        <name>deamido-NAD(+)</name>
        <dbReference type="ChEBI" id="CHEBI:58437"/>
        <note>ligand shared between two neighboring subunits</note>
    </ligand>
</feature>
<dbReference type="PANTHER" id="PTHR23090:SF9">
    <property type="entry name" value="GLUTAMINE-DEPENDENT NAD(+) SYNTHETASE"/>
    <property type="match status" value="1"/>
</dbReference>
<dbReference type="AlphaFoldDB" id="G7VA68"/>
<reference evidence="13" key="1">
    <citation type="submission" date="2011-10" db="EMBL/GenBank/DDBJ databases">
        <title>The complete genome of chromosome of Thermovirga lienii DSM 17291.</title>
        <authorList>
            <consortium name="US DOE Joint Genome Institute (JGI-PGF)"/>
            <person name="Lucas S."/>
            <person name="Copeland A."/>
            <person name="Lapidus A."/>
            <person name="Glavina del Rio T."/>
            <person name="Dalin E."/>
            <person name="Tice H."/>
            <person name="Bruce D."/>
            <person name="Goodwin L."/>
            <person name="Pitluck S."/>
            <person name="Peters L."/>
            <person name="Mikhailova N."/>
            <person name="Saunders E."/>
            <person name="Kyrpides N."/>
            <person name="Mavromatis K."/>
            <person name="Ivanova N."/>
            <person name="Last F.I."/>
            <person name="Brettin T."/>
            <person name="Detter J.C."/>
            <person name="Han C."/>
            <person name="Larimer F."/>
            <person name="Land M."/>
            <person name="Hauser L."/>
            <person name="Markowitz V."/>
            <person name="Cheng J.-F."/>
            <person name="Hugenholtz P."/>
            <person name="Woyke T."/>
            <person name="Wu D."/>
            <person name="Spring S."/>
            <person name="Schroeder M."/>
            <person name="Brambilla E.-M."/>
            <person name="Klenk H.-P."/>
            <person name="Eisen J.A."/>
        </authorList>
    </citation>
    <scope>NUCLEOTIDE SEQUENCE [LARGE SCALE GENOMIC DNA]</scope>
    <source>
        <strain evidence="13">ATCC BAA-1197 / DSM 17291 / Cas60314</strain>
    </source>
</reference>
<feature type="binding site" evidence="8">
    <location>
        <position position="135"/>
    </location>
    <ligand>
        <name>ATP</name>
        <dbReference type="ChEBI" id="CHEBI:30616"/>
    </ligand>
</feature>
<dbReference type="NCBIfam" id="TIGR00552">
    <property type="entry name" value="nadE"/>
    <property type="match status" value="1"/>
</dbReference>
<comment type="function">
    <text evidence="8">Catalyzes the ATP-dependent amidation of deamido-NAD to form NAD. Uses ammonia as a nitrogen source.</text>
</comment>
<evidence type="ECO:0000256" key="5">
    <source>
        <dbReference type="ARBA" id="ARBA00022840"/>
    </source>
</evidence>
<dbReference type="EMBL" id="CP003096">
    <property type="protein sequence ID" value="AER66768.1"/>
    <property type="molecule type" value="Genomic_DNA"/>
</dbReference>
<feature type="binding site" evidence="8">
    <location>
        <begin position="31"/>
        <end position="38"/>
    </location>
    <ligand>
        <name>ATP</name>
        <dbReference type="ChEBI" id="CHEBI:30616"/>
    </ligand>
</feature>
<dbReference type="GO" id="GO:0046872">
    <property type="term" value="F:metal ion binding"/>
    <property type="evidence" value="ECO:0007669"/>
    <property type="project" value="UniProtKB-KW"/>
</dbReference>
<dbReference type="CDD" id="cd00553">
    <property type="entry name" value="NAD_synthase"/>
    <property type="match status" value="1"/>
</dbReference>
<name>G7VA68_THELD</name>
<gene>
    <name evidence="8" type="primary">nadE</name>
    <name evidence="12" type="ordered locus">Tlie_1035</name>
</gene>
<dbReference type="EC" id="6.3.1.5" evidence="8 10"/>
<evidence type="ECO:0000256" key="9">
    <source>
        <dbReference type="RuleBase" id="RU003811"/>
    </source>
</evidence>
<comment type="similarity">
    <text evidence="1 8 9">Belongs to the NAD synthetase family.</text>
</comment>
<evidence type="ECO:0000256" key="4">
    <source>
        <dbReference type="ARBA" id="ARBA00022741"/>
    </source>
</evidence>
<keyword evidence="2 8" id="KW-0436">Ligase</keyword>
<evidence type="ECO:0000313" key="13">
    <source>
        <dbReference type="Proteomes" id="UP000005868"/>
    </source>
</evidence>
<dbReference type="OrthoDB" id="9803818at2"/>